<name>A0ABP3WHJ6_9GAMM</name>
<gene>
    <name evidence="3" type="ORF">GCM10009111_11130</name>
</gene>
<comment type="caution">
    <text evidence="3">The sequence shown here is derived from an EMBL/GenBank/DDBJ whole genome shotgun (WGS) entry which is preliminary data.</text>
</comment>
<evidence type="ECO:0000256" key="1">
    <source>
        <dbReference type="ARBA" id="ARBA00023118"/>
    </source>
</evidence>
<dbReference type="CDD" id="cd05400">
    <property type="entry name" value="NT_2-5OAS_ClassI-CCAase"/>
    <property type="match status" value="1"/>
</dbReference>
<evidence type="ECO:0000313" key="3">
    <source>
        <dbReference type="EMBL" id="GAA0814367.1"/>
    </source>
</evidence>
<sequence length="440" mass="50687">MKLVKHFNEFLINEVNLNQHRVDTLEKRVATITSFIQGSDNFKSSFITAIPQGSYSHRTIIKPTVKKAIFDADVVVYLKPIKGWEPKDYIQKIYELFNSSSLYRGKASRQTRCVKLNYAGEFHIDVVPCIHKGGLLGHQEYVCNKLTNKLESCSSVEYSDWVKDNNKVVANNNLIKSIRLFKYLRDHKQTFSVKSILLTTLVTSQVTWTDKYWGTDDFKDLPTTFKNFFNRLNDWLDENESMPIVNNPVDDDENFNRHWDENKYQNFKSQVSKYNSWVNDAYAEMDKAESIKKWQKIFGDKFAKAKSVEKKTTAKLPSHCEALRWPLSSYASKLNVKAVVQKDKTSVALGDLASYKAVPKSHWIRFVVKDHLCNETQIYWQVVNNGNEALESKCLRGDFFRGASIHKEATAYKGQHWVEAVAVKNGQCIAKSGPVFVNIM</sequence>
<organism evidence="3 4">
    <name type="scientific">Colwellia asteriadis</name>
    <dbReference type="NCBI Taxonomy" id="517723"/>
    <lineage>
        <taxon>Bacteria</taxon>
        <taxon>Pseudomonadati</taxon>
        <taxon>Pseudomonadota</taxon>
        <taxon>Gammaproteobacteria</taxon>
        <taxon>Alteromonadales</taxon>
        <taxon>Colwelliaceae</taxon>
        <taxon>Colwellia</taxon>
    </lineage>
</organism>
<protein>
    <recommendedName>
        <fullName evidence="2">Adenylyl/Guanylyl and SMODS C-terminal sensor domain-containing protein</fullName>
    </recommendedName>
</protein>
<accession>A0ABP3WHJ6</accession>
<dbReference type="EMBL" id="BAAAFA010000003">
    <property type="protein sequence ID" value="GAA0814367.1"/>
    <property type="molecule type" value="Genomic_DNA"/>
</dbReference>
<evidence type="ECO:0000313" key="4">
    <source>
        <dbReference type="Proteomes" id="UP001500021"/>
    </source>
</evidence>
<evidence type="ECO:0000259" key="2">
    <source>
        <dbReference type="Pfam" id="PF18134"/>
    </source>
</evidence>
<dbReference type="Proteomes" id="UP001500021">
    <property type="component" value="Unassembled WGS sequence"/>
</dbReference>
<keyword evidence="1" id="KW-0051">Antiviral defense</keyword>
<dbReference type="SUPFAM" id="SSF81301">
    <property type="entry name" value="Nucleotidyltransferase"/>
    <property type="match status" value="1"/>
</dbReference>
<dbReference type="InterPro" id="IPR043519">
    <property type="entry name" value="NT_sf"/>
</dbReference>
<reference evidence="4" key="1">
    <citation type="journal article" date="2019" name="Int. J. Syst. Evol. Microbiol.">
        <title>The Global Catalogue of Microorganisms (GCM) 10K type strain sequencing project: providing services to taxonomists for standard genome sequencing and annotation.</title>
        <authorList>
            <consortium name="The Broad Institute Genomics Platform"/>
            <consortium name="The Broad Institute Genome Sequencing Center for Infectious Disease"/>
            <person name="Wu L."/>
            <person name="Ma J."/>
        </authorList>
    </citation>
    <scope>NUCLEOTIDE SEQUENCE [LARGE SCALE GENOMIC DNA]</scope>
    <source>
        <strain evidence="4">JCM 15608</strain>
    </source>
</reference>
<dbReference type="RefSeq" id="WP_343815988.1">
    <property type="nucleotide sequence ID" value="NZ_BAAAFA010000003.1"/>
</dbReference>
<dbReference type="Pfam" id="PF18134">
    <property type="entry name" value="AGS_C"/>
    <property type="match status" value="1"/>
</dbReference>
<proteinExistence type="predicted"/>
<keyword evidence="4" id="KW-1185">Reference proteome</keyword>
<dbReference type="InterPro" id="IPR006116">
    <property type="entry name" value="NT_2-5OAS_ClassI-CCAase"/>
</dbReference>
<dbReference type="Pfam" id="PF18144">
    <property type="entry name" value="SMODS"/>
    <property type="match status" value="1"/>
</dbReference>
<feature type="domain" description="Adenylyl/Guanylyl and SMODS C-terminal sensor" evidence="2">
    <location>
        <begin position="319"/>
        <end position="439"/>
    </location>
</feature>
<dbReference type="InterPro" id="IPR040511">
    <property type="entry name" value="AGS_C"/>
</dbReference>